<protein>
    <submittedName>
        <fullName evidence="2">Uncharacterized protein</fullName>
    </submittedName>
</protein>
<keyword evidence="1" id="KW-0732">Signal</keyword>
<accession>A0A1M6YPV2</accession>
<evidence type="ECO:0000313" key="3">
    <source>
        <dbReference type="Proteomes" id="UP000184111"/>
    </source>
</evidence>
<keyword evidence="3" id="KW-1185">Reference proteome</keyword>
<reference evidence="2 3" key="1">
    <citation type="submission" date="2016-11" db="EMBL/GenBank/DDBJ databases">
        <authorList>
            <person name="Jaros S."/>
            <person name="Januszkiewicz K."/>
            <person name="Wedrychowicz H."/>
        </authorList>
    </citation>
    <scope>NUCLEOTIDE SEQUENCE [LARGE SCALE GENOMIC DNA]</scope>
    <source>
        <strain evidence="2 3">CGMCC 4.2025</strain>
    </source>
</reference>
<feature type="chain" id="PRO_5039385583" evidence="1">
    <location>
        <begin position="21"/>
        <end position="80"/>
    </location>
</feature>
<name>A0A1M6YPV2_9ACTN</name>
<dbReference type="Proteomes" id="UP000184111">
    <property type="component" value="Unassembled WGS sequence"/>
</dbReference>
<evidence type="ECO:0000313" key="2">
    <source>
        <dbReference type="EMBL" id="SHL20125.1"/>
    </source>
</evidence>
<sequence length="80" mass="8172">MRRRSVLAAAGLVAPTQLLALVDDALAAVPAPTAEPIALQARVAGARALFDAGRYTSLLEGLPDLLGAAHQAARTRSDLG</sequence>
<feature type="signal peptide" evidence="1">
    <location>
        <begin position="1"/>
        <end position="20"/>
    </location>
</feature>
<proteinExistence type="predicted"/>
<evidence type="ECO:0000256" key="1">
    <source>
        <dbReference type="SAM" id="SignalP"/>
    </source>
</evidence>
<dbReference type="STRING" id="310782.SAMN05216499_10369"/>
<dbReference type="EMBL" id="FRBI01000003">
    <property type="protein sequence ID" value="SHL20125.1"/>
    <property type="molecule type" value="Genomic_DNA"/>
</dbReference>
<dbReference type="AlphaFoldDB" id="A0A1M6YPV2"/>
<gene>
    <name evidence="2" type="ORF">SAMN05216499_10369</name>
</gene>
<organism evidence="2 3">
    <name type="scientific">Actinacidiphila paucisporea</name>
    <dbReference type="NCBI Taxonomy" id="310782"/>
    <lineage>
        <taxon>Bacteria</taxon>
        <taxon>Bacillati</taxon>
        <taxon>Actinomycetota</taxon>
        <taxon>Actinomycetes</taxon>
        <taxon>Kitasatosporales</taxon>
        <taxon>Streptomycetaceae</taxon>
        <taxon>Actinacidiphila</taxon>
    </lineage>
</organism>